<evidence type="ECO:0000313" key="2">
    <source>
        <dbReference type="Proteomes" id="UP000299102"/>
    </source>
</evidence>
<gene>
    <name evidence="1" type="ORF">EVAR_102590_1</name>
</gene>
<name>A0A4C1TUN5_EUMVA</name>
<comment type="caution">
    <text evidence="1">The sequence shown here is derived from an EMBL/GenBank/DDBJ whole genome shotgun (WGS) entry which is preliminary data.</text>
</comment>
<reference evidence="1 2" key="1">
    <citation type="journal article" date="2019" name="Commun. Biol.">
        <title>The bagworm genome reveals a unique fibroin gene that provides high tensile strength.</title>
        <authorList>
            <person name="Kono N."/>
            <person name="Nakamura H."/>
            <person name="Ohtoshi R."/>
            <person name="Tomita M."/>
            <person name="Numata K."/>
            <person name="Arakawa K."/>
        </authorList>
    </citation>
    <scope>NUCLEOTIDE SEQUENCE [LARGE SCALE GENOMIC DNA]</scope>
</reference>
<organism evidence="1 2">
    <name type="scientific">Eumeta variegata</name>
    <name type="common">Bagworm moth</name>
    <name type="synonym">Eumeta japonica</name>
    <dbReference type="NCBI Taxonomy" id="151549"/>
    <lineage>
        <taxon>Eukaryota</taxon>
        <taxon>Metazoa</taxon>
        <taxon>Ecdysozoa</taxon>
        <taxon>Arthropoda</taxon>
        <taxon>Hexapoda</taxon>
        <taxon>Insecta</taxon>
        <taxon>Pterygota</taxon>
        <taxon>Neoptera</taxon>
        <taxon>Endopterygota</taxon>
        <taxon>Lepidoptera</taxon>
        <taxon>Glossata</taxon>
        <taxon>Ditrysia</taxon>
        <taxon>Tineoidea</taxon>
        <taxon>Psychidae</taxon>
        <taxon>Oiketicinae</taxon>
        <taxon>Eumeta</taxon>
    </lineage>
</organism>
<protein>
    <submittedName>
        <fullName evidence="1">Uncharacterized protein</fullName>
    </submittedName>
</protein>
<sequence length="107" mass="12280">MVKTNAELKLLTVPEVCRGLSHSPRRFLRDDNTASQKLGCQCDPGKKKEGSGRVEPAHCNMRRQFITAEFRALYTLWRTIVVLVQLRCRGDATRHRAFTFLYIAVTE</sequence>
<accession>A0A4C1TUN5</accession>
<dbReference type="EMBL" id="BGZK01000090">
    <property type="protein sequence ID" value="GBP17732.1"/>
    <property type="molecule type" value="Genomic_DNA"/>
</dbReference>
<dbReference type="Proteomes" id="UP000299102">
    <property type="component" value="Unassembled WGS sequence"/>
</dbReference>
<keyword evidence="2" id="KW-1185">Reference proteome</keyword>
<proteinExistence type="predicted"/>
<evidence type="ECO:0000313" key="1">
    <source>
        <dbReference type="EMBL" id="GBP17732.1"/>
    </source>
</evidence>
<dbReference type="AlphaFoldDB" id="A0A4C1TUN5"/>